<dbReference type="EMBL" id="LMTZ01000153">
    <property type="protein sequence ID" value="KST62573.1"/>
    <property type="molecule type" value="Genomic_DNA"/>
</dbReference>
<dbReference type="InterPro" id="IPR000182">
    <property type="entry name" value="GNAT_dom"/>
</dbReference>
<organism evidence="3 4">
    <name type="scientific">Mastigocoleus testarum BC008</name>
    <dbReference type="NCBI Taxonomy" id="371196"/>
    <lineage>
        <taxon>Bacteria</taxon>
        <taxon>Bacillati</taxon>
        <taxon>Cyanobacteriota</taxon>
        <taxon>Cyanophyceae</taxon>
        <taxon>Nostocales</taxon>
        <taxon>Hapalosiphonaceae</taxon>
        <taxon>Mastigocoleus</taxon>
    </lineage>
</organism>
<name>A0A0V7ZDQ2_9CYAN</name>
<dbReference type="EMBL" id="LMTZ01000152">
    <property type="protein sequence ID" value="KST62611.1"/>
    <property type="molecule type" value="Genomic_DNA"/>
</dbReference>
<dbReference type="SUPFAM" id="SSF55729">
    <property type="entry name" value="Acyl-CoA N-acyltransferases (Nat)"/>
    <property type="match status" value="1"/>
</dbReference>
<sequence>MTHLTIELADFARDFAKILAIRSKVFHQEQQVDPKLDFDGQDEICLQLIAYLDGEAVGTTRIRYLNQNTAKIERLAVLPSARRQGIAKKLMLKALEAVSPFTADAPQGMSEAIAQENVTEQPETTEIIIHAQEYTALFR</sequence>
<dbReference type="AlphaFoldDB" id="A0A0V7ZDQ2"/>
<keyword evidence="4" id="KW-1185">Reference proteome</keyword>
<proteinExistence type="predicted"/>
<dbReference type="PROSITE" id="PS51186">
    <property type="entry name" value="GNAT"/>
    <property type="match status" value="1"/>
</dbReference>
<evidence type="ECO:0000313" key="2">
    <source>
        <dbReference type="EMBL" id="KST62573.1"/>
    </source>
</evidence>
<comment type="caution">
    <text evidence="3">The sequence shown here is derived from an EMBL/GenBank/DDBJ whole genome shotgun (WGS) entry which is preliminary data.</text>
</comment>
<evidence type="ECO:0000313" key="3">
    <source>
        <dbReference type="EMBL" id="KST62611.1"/>
    </source>
</evidence>
<dbReference type="Pfam" id="PF00583">
    <property type="entry name" value="Acetyltransf_1"/>
    <property type="match status" value="1"/>
</dbReference>
<reference evidence="3 4" key="1">
    <citation type="journal article" date="2015" name="Genome Announc.">
        <title>Draft Genome of the Euendolithic (true boring) Cyanobacterium Mastigocoleus testarum strain BC008.</title>
        <authorList>
            <person name="Guida B.S."/>
            <person name="Garcia-Pichel F."/>
        </authorList>
    </citation>
    <scope>NUCLEOTIDE SEQUENCE [LARGE SCALE GENOMIC DNA]</scope>
    <source>
        <strain evidence="3 4">BC008</strain>
    </source>
</reference>
<evidence type="ECO:0000259" key="1">
    <source>
        <dbReference type="PROSITE" id="PS51186"/>
    </source>
</evidence>
<dbReference type="GO" id="GO:0016747">
    <property type="term" value="F:acyltransferase activity, transferring groups other than amino-acyl groups"/>
    <property type="evidence" value="ECO:0007669"/>
    <property type="project" value="InterPro"/>
</dbReference>
<dbReference type="CDD" id="cd04301">
    <property type="entry name" value="NAT_SF"/>
    <property type="match status" value="1"/>
</dbReference>
<accession>A0A0V7ZDQ2</accession>
<dbReference type="Proteomes" id="UP000053372">
    <property type="component" value="Unassembled WGS sequence"/>
</dbReference>
<dbReference type="OrthoDB" id="9796171at2"/>
<feature type="domain" description="N-acetyltransferase" evidence="1">
    <location>
        <begin position="6"/>
        <end position="139"/>
    </location>
</feature>
<dbReference type="Gene3D" id="3.40.630.30">
    <property type="match status" value="1"/>
</dbReference>
<dbReference type="InterPro" id="IPR016181">
    <property type="entry name" value="Acyl_CoA_acyltransferase"/>
</dbReference>
<dbReference type="RefSeq" id="WP_058184674.1">
    <property type="nucleotide sequence ID" value="NZ_LMTZ01000152.1"/>
</dbReference>
<gene>
    <name evidence="2" type="ORF">BC008_10420</name>
    <name evidence="3" type="ORF">BC008_10615</name>
</gene>
<evidence type="ECO:0000313" key="4">
    <source>
        <dbReference type="Proteomes" id="UP000053372"/>
    </source>
</evidence>
<protein>
    <recommendedName>
        <fullName evidence="1">N-acetyltransferase domain-containing protein</fullName>
    </recommendedName>
</protein>